<dbReference type="InterPro" id="IPR044542">
    <property type="entry name" value="NAA30-like"/>
</dbReference>
<feature type="domain" description="N-acetyltransferase" evidence="5">
    <location>
        <begin position="3"/>
        <end position="156"/>
    </location>
</feature>
<keyword evidence="1" id="KW-0808">Transferase</keyword>
<dbReference type="AlphaFoldDB" id="A0A9P3LM54"/>
<evidence type="ECO:0000256" key="2">
    <source>
        <dbReference type="ARBA" id="ARBA00023315"/>
    </source>
</evidence>
<dbReference type="Pfam" id="PF00583">
    <property type="entry name" value="Acetyltransf_1"/>
    <property type="match status" value="1"/>
</dbReference>
<comment type="similarity">
    <text evidence="3">Belongs to the acetyltransferase family. MAK3 subfamily.</text>
</comment>
<keyword evidence="2" id="KW-0012">Acyltransferase</keyword>
<evidence type="ECO:0000256" key="4">
    <source>
        <dbReference type="SAM" id="MobiDB-lite"/>
    </source>
</evidence>
<dbReference type="CDD" id="cd04301">
    <property type="entry name" value="NAT_SF"/>
    <property type="match status" value="1"/>
</dbReference>
<dbReference type="PANTHER" id="PTHR45896:SF1">
    <property type="entry name" value="N-ALPHA-ACETYLTRANSFERASE 30"/>
    <property type="match status" value="1"/>
</dbReference>
<reference evidence="6 7" key="1">
    <citation type="submission" date="2021-08" db="EMBL/GenBank/DDBJ databases">
        <title>Draft Genome Sequence of Phanerochaete sordida strain YK-624.</title>
        <authorList>
            <person name="Mori T."/>
            <person name="Dohra H."/>
            <person name="Suzuki T."/>
            <person name="Kawagishi H."/>
            <person name="Hirai H."/>
        </authorList>
    </citation>
    <scope>NUCLEOTIDE SEQUENCE [LARGE SCALE GENOMIC DNA]</scope>
    <source>
        <strain evidence="6 7">YK-624</strain>
    </source>
</reference>
<evidence type="ECO:0000259" key="5">
    <source>
        <dbReference type="PROSITE" id="PS51186"/>
    </source>
</evidence>
<feature type="region of interest" description="Disordered" evidence="4">
    <location>
        <begin position="162"/>
        <end position="189"/>
    </location>
</feature>
<proteinExistence type="inferred from homology"/>
<dbReference type="PROSITE" id="PS51186">
    <property type="entry name" value="GNAT"/>
    <property type="match status" value="1"/>
</dbReference>
<comment type="caution">
    <text evidence="6">The sequence shown here is derived from an EMBL/GenBank/DDBJ whole genome shotgun (WGS) entry which is preliminary data.</text>
</comment>
<evidence type="ECO:0000313" key="6">
    <source>
        <dbReference type="EMBL" id="GJE99369.1"/>
    </source>
</evidence>
<dbReference type="Gene3D" id="3.40.630.30">
    <property type="match status" value="1"/>
</dbReference>
<keyword evidence="7" id="KW-1185">Reference proteome</keyword>
<dbReference type="SUPFAM" id="SSF55729">
    <property type="entry name" value="Acyl-CoA N-acyltransferases (Nat)"/>
    <property type="match status" value="1"/>
</dbReference>
<dbReference type="OrthoDB" id="249099at2759"/>
<dbReference type="InterPro" id="IPR000182">
    <property type="entry name" value="GNAT_dom"/>
</dbReference>
<dbReference type="EMBL" id="BPQB01000107">
    <property type="protein sequence ID" value="GJE99369.1"/>
    <property type="molecule type" value="Genomic_DNA"/>
</dbReference>
<protein>
    <submittedName>
        <fullName evidence="6">Acyl-CoA N-acyltransferase</fullName>
    </submittedName>
</protein>
<name>A0A9P3LM54_9APHY</name>
<dbReference type="PANTHER" id="PTHR45896">
    <property type="entry name" value="N-ALPHA-ACETYLTRANSFERASE 30"/>
    <property type="match status" value="1"/>
</dbReference>
<dbReference type="GO" id="GO:0031417">
    <property type="term" value="C:NatC complex"/>
    <property type="evidence" value="ECO:0007669"/>
    <property type="project" value="TreeGrafter"/>
</dbReference>
<dbReference type="FunFam" id="3.40.630.30:FF:000091">
    <property type="entry name" value="Peptide alpha-N-acetyltransferase"/>
    <property type="match status" value="1"/>
</dbReference>
<evidence type="ECO:0000313" key="7">
    <source>
        <dbReference type="Proteomes" id="UP000703269"/>
    </source>
</evidence>
<dbReference type="InterPro" id="IPR016181">
    <property type="entry name" value="Acyl_CoA_acyltransferase"/>
</dbReference>
<dbReference type="Proteomes" id="UP000703269">
    <property type="component" value="Unassembled WGS sequence"/>
</dbReference>
<accession>A0A9P3LM54</accession>
<gene>
    <name evidence="6" type="ORF">PsYK624_156230</name>
</gene>
<sequence length="221" mass="25400">MSIEYRQYTGESDLPHIMALVQHELSEPYVIYTYRYFLHQWPHLSYLAYPEGSTEPVGVIVCKQSFHHEDRRRNRGYIAMLSVHRAWRKRGIARTLVQKSIEIMRKSGANEVVLETEFDNSAALSLYESLGFIREKRLFRFYLNGKDAFRLILVVTPLPPDKTSRPALDSDAESPLSESPPALEPESIPLTRPMSILNAPVQYFTVPSSSYDSDDDEVSSR</sequence>
<organism evidence="6 7">
    <name type="scientific">Phanerochaete sordida</name>
    <dbReference type="NCBI Taxonomy" id="48140"/>
    <lineage>
        <taxon>Eukaryota</taxon>
        <taxon>Fungi</taxon>
        <taxon>Dikarya</taxon>
        <taxon>Basidiomycota</taxon>
        <taxon>Agaricomycotina</taxon>
        <taxon>Agaricomycetes</taxon>
        <taxon>Polyporales</taxon>
        <taxon>Phanerochaetaceae</taxon>
        <taxon>Phanerochaete</taxon>
    </lineage>
</organism>
<evidence type="ECO:0000256" key="3">
    <source>
        <dbReference type="ARBA" id="ARBA00024025"/>
    </source>
</evidence>
<evidence type="ECO:0000256" key="1">
    <source>
        <dbReference type="ARBA" id="ARBA00022679"/>
    </source>
</evidence>
<dbReference type="GO" id="GO:0004596">
    <property type="term" value="F:protein-N-terminal amino-acid acetyltransferase activity"/>
    <property type="evidence" value="ECO:0007669"/>
    <property type="project" value="InterPro"/>
</dbReference>
<feature type="compositionally biased region" description="Low complexity" evidence="4">
    <location>
        <begin position="173"/>
        <end position="189"/>
    </location>
</feature>